<dbReference type="Pfam" id="PF03372">
    <property type="entry name" value="Exo_endo_phos"/>
    <property type="match status" value="1"/>
</dbReference>
<sequence>MKYIYIVQNIFCLFLLGAFVYSNSANEQMLYNGNIEKVRILSYNIRNARGTDDIVDYDRVAGVINRVAANCVAIQELDSATRRSNGDIVLDEIARRTRMYAVFNSSIKYDGGKYGIGILTKEKPIRKEAISLPGREEERSLLLVEMNDYVICCTHWSLSREDRMASVELVNELVAKYTDKPVFLAGDLNAEPKDQEIQKLKLTWQILNNEKEYTYPSINPTKCIDYIMIKKNFPYPYQVLQSKVECEPLASDHSPIWIEIVFDK</sequence>
<dbReference type="OrthoDB" id="596345at2"/>
<dbReference type="GO" id="GO:0016020">
    <property type="term" value="C:membrane"/>
    <property type="evidence" value="ECO:0007669"/>
    <property type="project" value="GOC"/>
</dbReference>
<reference evidence="2 3" key="1">
    <citation type="submission" date="2018-11" db="EMBL/GenBank/DDBJ databases">
        <title>Genomes From Bacteria Associated with the Canine Oral Cavity: a Test Case for Automated Genome-Based Taxonomic Assignment.</title>
        <authorList>
            <person name="Coil D.A."/>
            <person name="Jospin G."/>
            <person name="Darling A.E."/>
            <person name="Wallis C."/>
            <person name="Davis I.J."/>
            <person name="Harris S."/>
            <person name="Eisen J.A."/>
            <person name="Holcombe L.J."/>
            <person name="O'Flynn C."/>
        </authorList>
    </citation>
    <scope>NUCLEOTIDE SEQUENCE [LARGE SCALE GENOMIC DNA]</scope>
    <source>
        <strain evidence="2 3">OH2617_COT-023</strain>
    </source>
</reference>
<dbReference type="InterPro" id="IPR036691">
    <property type="entry name" value="Endo/exonu/phosph_ase_sf"/>
</dbReference>
<evidence type="ECO:0000313" key="3">
    <source>
        <dbReference type="Proteomes" id="UP000278609"/>
    </source>
</evidence>
<evidence type="ECO:0000313" key="2">
    <source>
        <dbReference type="EMBL" id="RRD62448.1"/>
    </source>
</evidence>
<dbReference type="EMBL" id="RQYS01000010">
    <property type="protein sequence ID" value="RRD62448.1"/>
    <property type="molecule type" value="Genomic_DNA"/>
</dbReference>
<dbReference type="PANTHER" id="PTHR14859:SF15">
    <property type="entry name" value="ENDONUCLEASE_EXONUCLEASE_PHOSPHATASE DOMAIN-CONTAINING PROTEIN"/>
    <property type="match status" value="1"/>
</dbReference>
<gene>
    <name evidence="2" type="ORF">EII40_03100</name>
</gene>
<dbReference type="SUPFAM" id="SSF56219">
    <property type="entry name" value="DNase I-like"/>
    <property type="match status" value="1"/>
</dbReference>
<dbReference type="PANTHER" id="PTHR14859">
    <property type="entry name" value="CALCOFLUOR WHITE HYPERSENSITIVE PROTEIN PRECURSOR"/>
    <property type="match status" value="1"/>
</dbReference>
<evidence type="ECO:0000259" key="1">
    <source>
        <dbReference type="Pfam" id="PF03372"/>
    </source>
</evidence>
<organism evidence="2 3">
    <name type="scientific">Tannerella forsythia</name>
    <name type="common">Bacteroides forsythus</name>
    <dbReference type="NCBI Taxonomy" id="28112"/>
    <lineage>
        <taxon>Bacteria</taxon>
        <taxon>Pseudomonadati</taxon>
        <taxon>Bacteroidota</taxon>
        <taxon>Bacteroidia</taxon>
        <taxon>Bacteroidales</taxon>
        <taxon>Tannerellaceae</taxon>
        <taxon>Tannerella</taxon>
    </lineage>
</organism>
<name>A0A3P1XWU0_TANFO</name>
<dbReference type="InterPro" id="IPR005135">
    <property type="entry name" value="Endo/exonuclease/phosphatase"/>
</dbReference>
<dbReference type="InterPro" id="IPR051916">
    <property type="entry name" value="GPI-anchor_lipid_remodeler"/>
</dbReference>
<dbReference type="GO" id="GO:0003824">
    <property type="term" value="F:catalytic activity"/>
    <property type="evidence" value="ECO:0007669"/>
    <property type="project" value="InterPro"/>
</dbReference>
<comment type="caution">
    <text evidence="2">The sequence shown here is derived from an EMBL/GenBank/DDBJ whole genome shotgun (WGS) entry which is preliminary data.</text>
</comment>
<dbReference type="Gene3D" id="3.60.10.10">
    <property type="entry name" value="Endonuclease/exonuclease/phosphatase"/>
    <property type="match status" value="1"/>
</dbReference>
<dbReference type="GO" id="GO:0006506">
    <property type="term" value="P:GPI anchor biosynthetic process"/>
    <property type="evidence" value="ECO:0007669"/>
    <property type="project" value="TreeGrafter"/>
</dbReference>
<dbReference type="RefSeq" id="WP_124750814.1">
    <property type="nucleotide sequence ID" value="NZ_RQYS01000010.1"/>
</dbReference>
<protein>
    <submittedName>
        <fullName evidence="2">Metallophosphoesterase</fullName>
    </submittedName>
</protein>
<feature type="domain" description="Endonuclease/exonuclease/phosphatase" evidence="1">
    <location>
        <begin position="41"/>
        <end position="253"/>
    </location>
</feature>
<accession>A0A3P1XWU0</accession>
<proteinExistence type="predicted"/>
<dbReference type="Proteomes" id="UP000278609">
    <property type="component" value="Unassembled WGS sequence"/>
</dbReference>
<dbReference type="AlphaFoldDB" id="A0A3P1XWU0"/>